<proteinExistence type="predicted"/>
<feature type="compositionally biased region" description="Pro residues" evidence="1">
    <location>
        <begin position="237"/>
        <end position="251"/>
    </location>
</feature>
<keyword evidence="3" id="KW-1185">Reference proteome</keyword>
<dbReference type="Pfam" id="PF13830">
    <property type="entry name" value="DUF4192"/>
    <property type="match status" value="1"/>
</dbReference>
<feature type="region of interest" description="Disordered" evidence="1">
    <location>
        <begin position="228"/>
        <end position="261"/>
    </location>
</feature>
<evidence type="ECO:0000313" key="3">
    <source>
        <dbReference type="Proteomes" id="UP001645859"/>
    </source>
</evidence>
<dbReference type="EMBL" id="QYAC01000003">
    <property type="protein sequence ID" value="MBL3679188.1"/>
    <property type="molecule type" value="Genomic_DNA"/>
</dbReference>
<name>A0ABS1SIT1_9MICO</name>
<feature type="region of interest" description="Disordered" evidence="1">
    <location>
        <begin position="442"/>
        <end position="468"/>
    </location>
</feature>
<protein>
    <submittedName>
        <fullName evidence="2">DUF4192 family protein</fullName>
    </submittedName>
</protein>
<sequence>MTPHTTPLPARRPTTAGSPTDAPNAVQVLRCTTPADILSALPRLLGFDPEDSLIVLRFSGTRSVEAARIDLPRVPGPESTAQVLGLLRSALQSLTESAARSGDPTPPRITGLGIAVVTSVRFGRSRVPPWTELAAHIATDCREAGIALTVSCCRAADGWADYRDADAVPVGGRPLAELAATPLAFEAALRDSPVPTQAEYGSLPEPDPHRCALLATELTPDLATLRAASTSGSPAATPVPPASVPPQPPGLPVSAGRATPRPLPRAVPPELVPHVVEVASAFREASSLSVADTVRAVRVLADPGRWLGVVLGIMLRPVRAGAMLRDADTSAQLLAVLQPDPEHALAPYPRLLMLLSDVGAAFTERGRLAAVRDRVDQALAECPPPLSAPLAALSAWLWWLSGTQSVAQRRIDAAAERHADHALLRTVAALIAVPSHVSRFADPQPFSDHGSGADLGETPLGTEVPNAE</sequence>
<dbReference type="RefSeq" id="WP_202344441.1">
    <property type="nucleotide sequence ID" value="NZ_BAAAPI010000013.1"/>
</dbReference>
<feature type="compositionally biased region" description="Low complexity" evidence="1">
    <location>
        <begin position="1"/>
        <end position="16"/>
    </location>
</feature>
<evidence type="ECO:0000256" key="1">
    <source>
        <dbReference type="SAM" id="MobiDB-lite"/>
    </source>
</evidence>
<dbReference type="Proteomes" id="UP001645859">
    <property type="component" value="Unassembled WGS sequence"/>
</dbReference>
<reference evidence="2 3" key="1">
    <citation type="submission" date="2018-09" db="EMBL/GenBank/DDBJ databases">
        <title>Comparative genomics of Leucobacter spp.</title>
        <authorList>
            <person name="Reis A.C."/>
            <person name="Kolvenbach B.A."/>
            <person name="Corvini P.F.X."/>
            <person name="Nunes O.C."/>
        </authorList>
    </citation>
    <scope>NUCLEOTIDE SEQUENCE [LARGE SCALE GENOMIC DNA]</scope>
    <source>
        <strain evidence="2 3">TAN 31504</strain>
    </source>
</reference>
<accession>A0ABS1SIT1</accession>
<comment type="caution">
    <text evidence="2">The sequence shown here is derived from an EMBL/GenBank/DDBJ whole genome shotgun (WGS) entry which is preliminary data.</text>
</comment>
<feature type="region of interest" description="Disordered" evidence="1">
    <location>
        <begin position="1"/>
        <end position="24"/>
    </location>
</feature>
<dbReference type="InterPro" id="IPR025447">
    <property type="entry name" value="DUF4192"/>
</dbReference>
<organism evidence="2 3">
    <name type="scientific">Leucobacter chromiireducens subsp. solipictus</name>
    <dbReference type="NCBI Taxonomy" id="398235"/>
    <lineage>
        <taxon>Bacteria</taxon>
        <taxon>Bacillati</taxon>
        <taxon>Actinomycetota</taxon>
        <taxon>Actinomycetes</taxon>
        <taxon>Micrococcales</taxon>
        <taxon>Microbacteriaceae</taxon>
        <taxon>Leucobacter</taxon>
    </lineage>
</organism>
<gene>
    <name evidence="2" type="ORF">D3230_07735</name>
</gene>
<evidence type="ECO:0000313" key="2">
    <source>
        <dbReference type="EMBL" id="MBL3679188.1"/>
    </source>
</evidence>